<dbReference type="AlphaFoldDB" id="A0A1G2FG45"/>
<dbReference type="Proteomes" id="UP000177061">
    <property type="component" value="Unassembled WGS sequence"/>
</dbReference>
<gene>
    <name evidence="3" type="ORF">A3J64_01890</name>
</gene>
<evidence type="ECO:0000313" key="3">
    <source>
        <dbReference type="EMBL" id="OGZ37019.1"/>
    </source>
</evidence>
<feature type="transmembrane region" description="Helical" evidence="1">
    <location>
        <begin position="123"/>
        <end position="140"/>
    </location>
</feature>
<dbReference type="STRING" id="1801997.A3J64_01890"/>
<evidence type="ECO:0000256" key="1">
    <source>
        <dbReference type="SAM" id="Phobius"/>
    </source>
</evidence>
<keyword evidence="1" id="KW-0472">Membrane</keyword>
<keyword evidence="1" id="KW-0812">Transmembrane</keyword>
<sequence>MKNWFLVVIWMGFIFFLSHQPDLKSGLSGNLDFIFRKTAHFLEYAVLTWLFFRAFRGTNLGSFDLGASLLKAFRRAFRSEAPKSKDPKSTFKSALILAIFFSILYSFSDEWHQSFVFGRDSSLGDVGVDSFGVISAAWLIKRKMVRWR</sequence>
<dbReference type="InterPro" id="IPR006976">
    <property type="entry name" value="VanZ-like"/>
</dbReference>
<accession>A0A1G2FG45</accession>
<dbReference type="Pfam" id="PF04892">
    <property type="entry name" value="VanZ"/>
    <property type="match status" value="1"/>
</dbReference>
<feature type="domain" description="VanZ-like" evidence="2">
    <location>
        <begin position="4"/>
        <end position="141"/>
    </location>
</feature>
<evidence type="ECO:0000313" key="4">
    <source>
        <dbReference type="Proteomes" id="UP000177061"/>
    </source>
</evidence>
<name>A0A1G2FG45_9BACT</name>
<protein>
    <recommendedName>
        <fullName evidence="2">VanZ-like domain-containing protein</fullName>
    </recommendedName>
</protein>
<organism evidence="3 4">
    <name type="scientific">Candidatus Portnoybacteria bacterium RIFCSPHIGHO2_12_FULL_38_9</name>
    <dbReference type="NCBI Taxonomy" id="1801997"/>
    <lineage>
        <taxon>Bacteria</taxon>
        <taxon>Candidatus Portnoyibacteriota</taxon>
    </lineage>
</organism>
<dbReference type="NCBIfam" id="NF037970">
    <property type="entry name" value="vanZ_1"/>
    <property type="match status" value="1"/>
</dbReference>
<reference evidence="3 4" key="1">
    <citation type="journal article" date="2016" name="Nat. Commun.">
        <title>Thousands of microbial genomes shed light on interconnected biogeochemical processes in an aquifer system.</title>
        <authorList>
            <person name="Anantharaman K."/>
            <person name="Brown C.T."/>
            <person name="Hug L.A."/>
            <person name="Sharon I."/>
            <person name="Castelle C.J."/>
            <person name="Probst A.J."/>
            <person name="Thomas B.C."/>
            <person name="Singh A."/>
            <person name="Wilkins M.J."/>
            <person name="Karaoz U."/>
            <person name="Brodie E.L."/>
            <person name="Williams K.H."/>
            <person name="Hubbard S.S."/>
            <person name="Banfield J.F."/>
        </authorList>
    </citation>
    <scope>NUCLEOTIDE SEQUENCE [LARGE SCALE GENOMIC DNA]</scope>
</reference>
<keyword evidence="1" id="KW-1133">Transmembrane helix</keyword>
<proteinExistence type="predicted"/>
<evidence type="ECO:0000259" key="2">
    <source>
        <dbReference type="Pfam" id="PF04892"/>
    </source>
</evidence>
<dbReference type="EMBL" id="MHNB01000017">
    <property type="protein sequence ID" value="OGZ37019.1"/>
    <property type="molecule type" value="Genomic_DNA"/>
</dbReference>
<feature type="transmembrane region" description="Helical" evidence="1">
    <location>
        <begin position="91"/>
        <end position="108"/>
    </location>
</feature>
<comment type="caution">
    <text evidence="3">The sequence shown here is derived from an EMBL/GenBank/DDBJ whole genome shotgun (WGS) entry which is preliminary data.</text>
</comment>